<dbReference type="EMBL" id="FRAH01000091">
    <property type="protein sequence ID" value="SHL31442.1"/>
    <property type="molecule type" value="Genomic_DNA"/>
</dbReference>
<name>A0A1M6ZLV5_9FIRM</name>
<dbReference type="RefSeq" id="WP_072853511.1">
    <property type="nucleotide sequence ID" value="NZ_FRAH01000091.1"/>
</dbReference>
<feature type="transmembrane region" description="Helical" evidence="2">
    <location>
        <begin position="102"/>
        <end position="122"/>
    </location>
</feature>
<evidence type="ECO:0000256" key="1">
    <source>
        <dbReference type="ARBA" id="ARBA00007362"/>
    </source>
</evidence>
<organism evidence="4 5">
    <name type="scientific">Anaerotignum lactatifermentans DSM 14214</name>
    <dbReference type="NCBI Taxonomy" id="1121323"/>
    <lineage>
        <taxon>Bacteria</taxon>
        <taxon>Bacillati</taxon>
        <taxon>Bacillota</taxon>
        <taxon>Clostridia</taxon>
        <taxon>Lachnospirales</taxon>
        <taxon>Anaerotignaceae</taxon>
        <taxon>Anaerotignum</taxon>
    </lineage>
</organism>
<dbReference type="InterPro" id="IPR037185">
    <property type="entry name" value="EmrE-like"/>
</dbReference>
<dbReference type="AlphaFoldDB" id="A0A1M6ZLV5"/>
<gene>
    <name evidence="4" type="ORF">SAMN02745138_03245</name>
</gene>
<dbReference type="InterPro" id="IPR000620">
    <property type="entry name" value="EamA_dom"/>
</dbReference>
<feature type="transmembrane region" description="Helical" evidence="2">
    <location>
        <begin position="79"/>
        <end position="96"/>
    </location>
</feature>
<evidence type="ECO:0000259" key="3">
    <source>
        <dbReference type="Pfam" id="PF00892"/>
    </source>
</evidence>
<sequence length="133" mass="15261">MLNNRSTRGALLCIFSACLWGFTGTVGQFLFQQMGISSKWLASNRMLAAGILLLIYIYWRRGKEIFDIWKNKKDAKDMLLFSLIGMLFMQYGYFLAIGHSNAATATVLQYLAPVMIVIYVSIRYHKMPSFLRV</sequence>
<feature type="transmembrane region" description="Helical" evidence="2">
    <location>
        <begin position="40"/>
        <end position="59"/>
    </location>
</feature>
<feature type="domain" description="EamA" evidence="3">
    <location>
        <begin position="8"/>
        <end position="131"/>
    </location>
</feature>
<evidence type="ECO:0000313" key="4">
    <source>
        <dbReference type="EMBL" id="SHL31442.1"/>
    </source>
</evidence>
<evidence type="ECO:0000313" key="5">
    <source>
        <dbReference type="Proteomes" id="UP000183975"/>
    </source>
</evidence>
<proteinExistence type="inferred from homology"/>
<reference evidence="4 5" key="1">
    <citation type="submission" date="2016-11" db="EMBL/GenBank/DDBJ databases">
        <authorList>
            <person name="Jaros S."/>
            <person name="Januszkiewicz K."/>
            <person name="Wedrychowicz H."/>
        </authorList>
    </citation>
    <scope>NUCLEOTIDE SEQUENCE [LARGE SCALE GENOMIC DNA]</scope>
    <source>
        <strain evidence="4 5">DSM 14214</strain>
    </source>
</reference>
<comment type="similarity">
    <text evidence="1">Belongs to the EamA transporter family.</text>
</comment>
<dbReference type="SUPFAM" id="SSF103481">
    <property type="entry name" value="Multidrug resistance efflux transporter EmrE"/>
    <property type="match status" value="1"/>
</dbReference>
<dbReference type="GO" id="GO:0016020">
    <property type="term" value="C:membrane"/>
    <property type="evidence" value="ECO:0007669"/>
    <property type="project" value="InterPro"/>
</dbReference>
<keyword evidence="2" id="KW-0472">Membrane</keyword>
<keyword evidence="5" id="KW-1185">Reference proteome</keyword>
<keyword evidence="2" id="KW-1133">Transmembrane helix</keyword>
<protein>
    <submittedName>
        <fullName evidence="4">EamA-like transporter family protein</fullName>
    </submittedName>
</protein>
<keyword evidence="2" id="KW-0812">Transmembrane</keyword>
<dbReference type="OrthoDB" id="9810818at2"/>
<dbReference type="Proteomes" id="UP000183975">
    <property type="component" value="Unassembled WGS sequence"/>
</dbReference>
<evidence type="ECO:0000256" key="2">
    <source>
        <dbReference type="SAM" id="Phobius"/>
    </source>
</evidence>
<dbReference type="Pfam" id="PF00892">
    <property type="entry name" value="EamA"/>
    <property type="match status" value="1"/>
</dbReference>
<accession>A0A1M6ZLV5</accession>